<accession>A0ABQ1H2J4</accession>
<name>A0ABQ1H2J4_9SPHN</name>
<organism evidence="2 3">
    <name type="scientific">Sphingomonas psychrolutea</name>
    <dbReference type="NCBI Taxonomy" id="1259676"/>
    <lineage>
        <taxon>Bacteria</taxon>
        <taxon>Pseudomonadati</taxon>
        <taxon>Pseudomonadota</taxon>
        <taxon>Alphaproteobacteria</taxon>
        <taxon>Sphingomonadales</taxon>
        <taxon>Sphingomonadaceae</taxon>
        <taxon>Sphingomonas</taxon>
    </lineage>
</organism>
<dbReference type="Pfam" id="PF08972">
    <property type="entry name" value="DUF1902"/>
    <property type="match status" value="1"/>
</dbReference>
<keyword evidence="3" id="KW-1185">Reference proteome</keyword>
<evidence type="ECO:0000313" key="2">
    <source>
        <dbReference type="EMBL" id="GGA55645.1"/>
    </source>
</evidence>
<dbReference type="EMBL" id="BMDW01000018">
    <property type="protein sequence ID" value="GGA55645.1"/>
    <property type="molecule type" value="Genomic_DNA"/>
</dbReference>
<evidence type="ECO:0000313" key="3">
    <source>
        <dbReference type="Proteomes" id="UP000618591"/>
    </source>
</evidence>
<gene>
    <name evidence="2" type="ORF">GCM10011395_27610</name>
</gene>
<comment type="caution">
    <text evidence="2">The sequence shown here is derived from an EMBL/GenBank/DDBJ whole genome shotgun (WGS) entry which is preliminary data.</text>
</comment>
<evidence type="ECO:0000259" key="1">
    <source>
        <dbReference type="Pfam" id="PF08972"/>
    </source>
</evidence>
<dbReference type="SUPFAM" id="SSF143100">
    <property type="entry name" value="TTHA1013/TTHA0281-like"/>
    <property type="match status" value="1"/>
</dbReference>
<protein>
    <recommendedName>
        <fullName evidence="1">DUF1902 domain-containing protein</fullName>
    </recommendedName>
</protein>
<dbReference type="Proteomes" id="UP000618591">
    <property type="component" value="Unassembled WGS sequence"/>
</dbReference>
<sequence>MGFAHALLSARRSLILAVTEAPMALWTLHAAYDPEARIWYTLDCDVPGLVTEGETLERLRDRAAAVMSELIADNAHSIDEDRRAGPHAFRLVAFHESTIPVAA</sequence>
<dbReference type="Gene3D" id="3.30.2390.10">
    <property type="entry name" value="TTHA1013-like"/>
    <property type="match status" value="1"/>
</dbReference>
<dbReference type="InterPro" id="IPR035069">
    <property type="entry name" value="TTHA1013/TTHA0281-like"/>
</dbReference>
<reference evidence="3" key="1">
    <citation type="journal article" date="2019" name="Int. J. Syst. Evol. Microbiol.">
        <title>The Global Catalogue of Microorganisms (GCM) 10K type strain sequencing project: providing services to taxonomists for standard genome sequencing and annotation.</title>
        <authorList>
            <consortium name="The Broad Institute Genomics Platform"/>
            <consortium name="The Broad Institute Genome Sequencing Center for Infectious Disease"/>
            <person name="Wu L."/>
            <person name="Ma J."/>
        </authorList>
    </citation>
    <scope>NUCLEOTIDE SEQUENCE [LARGE SCALE GENOMIC DNA]</scope>
    <source>
        <strain evidence="3">CGMCC 1.10106</strain>
    </source>
</reference>
<proteinExistence type="predicted"/>
<dbReference type="InterPro" id="IPR015066">
    <property type="entry name" value="DUF1902"/>
</dbReference>
<feature type="domain" description="DUF1902" evidence="1">
    <location>
        <begin position="28"/>
        <end position="80"/>
    </location>
</feature>